<evidence type="ECO:0000313" key="11">
    <source>
        <dbReference type="EMBL" id="MCA9754945.1"/>
    </source>
</evidence>
<dbReference type="InterPro" id="IPR016024">
    <property type="entry name" value="ARM-type_fold"/>
</dbReference>
<evidence type="ECO:0000313" key="12">
    <source>
        <dbReference type="Proteomes" id="UP000739538"/>
    </source>
</evidence>
<evidence type="ECO:0000256" key="2">
    <source>
        <dbReference type="ARBA" id="ARBA00022527"/>
    </source>
</evidence>
<evidence type="ECO:0000259" key="10">
    <source>
        <dbReference type="PROSITE" id="PS50011"/>
    </source>
</evidence>
<keyword evidence="7 8" id="KW-0067">ATP-binding</keyword>
<dbReference type="EC" id="2.7.11.1" evidence="1"/>
<reference evidence="11" key="2">
    <citation type="journal article" date="2021" name="Microbiome">
        <title>Successional dynamics and alternative stable states in a saline activated sludge microbial community over 9 years.</title>
        <authorList>
            <person name="Wang Y."/>
            <person name="Ye J."/>
            <person name="Ju F."/>
            <person name="Liu L."/>
            <person name="Boyd J.A."/>
            <person name="Deng Y."/>
            <person name="Parks D.H."/>
            <person name="Jiang X."/>
            <person name="Yin X."/>
            <person name="Woodcroft B.J."/>
            <person name="Tyson G.W."/>
            <person name="Hugenholtz P."/>
            <person name="Polz M.F."/>
            <person name="Zhang T."/>
        </authorList>
    </citation>
    <scope>NUCLEOTIDE SEQUENCE</scope>
    <source>
        <strain evidence="11">HKST-UBA02</strain>
    </source>
</reference>
<feature type="compositionally biased region" description="Gly residues" evidence="9">
    <location>
        <begin position="477"/>
        <end position="508"/>
    </location>
</feature>
<dbReference type="SUPFAM" id="SSF48371">
    <property type="entry name" value="ARM repeat"/>
    <property type="match status" value="1"/>
</dbReference>
<gene>
    <name evidence="11" type="ORF">KDA27_04015</name>
</gene>
<dbReference type="InterPro" id="IPR004155">
    <property type="entry name" value="PBS_lyase_HEAT"/>
</dbReference>
<proteinExistence type="predicted"/>
<dbReference type="InterPro" id="IPR017441">
    <property type="entry name" value="Protein_kinase_ATP_BS"/>
</dbReference>
<dbReference type="InterPro" id="IPR011989">
    <property type="entry name" value="ARM-like"/>
</dbReference>
<keyword evidence="3" id="KW-0808">Transferase</keyword>
<dbReference type="PANTHER" id="PTHR43289:SF6">
    <property type="entry name" value="SERINE_THREONINE-PROTEIN KINASE NEKL-3"/>
    <property type="match status" value="1"/>
</dbReference>
<keyword evidence="4" id="KW-0677">Repeat</keyword>
<feature type="region of interest" description="Disordered" evidence="9">
    <location>
        <begin position="444"/>
        <end position="652"/>
    </location>
</feature>
<dbReference type="InterPro" id="IPR000719">
    <property type="entry name" value="Prot_kinase_dom"/>
</dbReference>
<keyword evidence="2" id="KW-0723">Serine/threonine-protein kinase</keyword>
<dbReference type="Pfam" id="PF13646">
    <property type="entry name" value="HEAT_2"/>
    <property type="match status" value="1"/>
</dbReference>
<dbReference type="CDD" id="cd14014">
    <property type="entry name" value="STKc_PknB_like"/>
    <property type="match status" value="1"/>
</dbReference>
<dbReference type="PROSITE" id="PS50011">
    <property type="entry name" value="PROTEIN_KINASE_DOM"/>
    <property type="match status" value="1"/>
</dbReference>
<evidence type="ECO:0000256" key="3">
    <source>
        <dbReference type="ARBA" id="ARBA00022679"/>
    </source>
</evidence>
<organism evidence="11 12">
    <name type="scientific">Eiseniibacteriota bacterium</name>
    <dbReference type="NCBI Taxonomy" id="2212470"/>
    <lineage>
        <taxon>Bacteria</taxon>
        <taxon>Candidatus Eiseniibacteriota</taxon>
    </lineage>
</organism>
<sequence>MAERDLDTTMGLVQRIAARKYLRILKDADVESPAEVEEARKKIAEAGTSMLPALLDLASQGVSNGALEECLVSLINDSTLDRTVDTLSALQGPPADFLEKVLSTAQGFDPVPLFERLDSAGASRPRIERILRARGQRLHWETIRKLLAGATRDRVRVLLAILESRTESQAVQVVLPLLKADDPWMKIQTLRFLAGRAATEAGPDIVAKLDDRDPGVRREAVTALGAIKSSDYLPPLCQSLRDSDLQVSSAAIAALVAIGDPGAVRHLIEVLKDESEYARRGAVEVLNEVATPEAIQDLVRALQDEDWWVRVRAADALGALGGDRVVDAILSLVKSDDVFVRRYAIEILNSIPSERSVPALIEALSDTDWWVRERAIDALGKTGDPSCVGPLARELQADAQLASLVLGALSKIGGQTALEAIVGFLMVDDASVRELAGKTLRQIAKSSADPEIRKGAARALSEKGEASEWGRSHGRGDGGAAGSQQGGPDAGQGGQPGGPGGPVGGAGQKTGVFQAIGSTRIQPRLPEVGLAPPTGVTPRPLAPSTGEGSHDPMNPRQQAGDSGSMPPAAHGLGAQTPDGGFQDPNLASGGVQSGGGHPSFPGQPGATPSGSPHDPATTQRVDMGDMQNPSGSFAGGAGGLPPSGSYAQTPSGSFGTMNSGSFRTGSPGVSLFDYPNLPQGTVLLERYSIVRKIGEGGFGYVYLVMDGSVREEIILKILSPQISMDETMIQRFVHELKYNRRIVHPNVIRLYDFLELNPGHAISMEYFPSRDLGTILDAEKTIDAERLLRITEQICHGLKAAHDSGIVHRDMKPPNILIGDDERVKIVDFGLAAASDSKQSRVTKSGILVGTPQYMAPEQIRGTDIDVRTDIYSLGALLFECVTGEPPFSSENPVNVLMMHLTDAVPCVDDRCPGLPDALSWLINQALCKDPADRPQSIDEVLAELGRRAA</sequence>
<dbReference type="InterPro" id="IPR008271">
    <property type="entry name" value="Ser/Thr_kinase_AS"/>
</dbReference>
<dbReference type="InterPro" id="IPR011009">
    <property type="entry name" value="Kinase-like_dom_sf"/>
</dbReference>
<dbReference type="Proteomes" id="UP000739538">
    <property type="component" value="Unassembled WGS sequence"/>
</dbReference>
<feature type="domain" description="Protein kinase" evidence="10">
    <location>
        <begin position="687"/>
        <end position="950"/>
    </location>
</feature>
<evidence type="ECO:0000256" key="5">
    <source>
        <dbReference type="ARBA" id="ARBA00022741"/>
    </source>
</evidence>
<feature type="compositionally biased region" description="Polar residues" evidence="9">
    <location>
        <begin position="606"/>
        <end position="620"/>
    </location>
</feature>
<dbReference type="Gene3D" id="1.25.10.10">
    <property type="entry name" value="Leucine-rich Repeat Variant"/>
    <property type="match status" value="2"/>
</dbReference>
<dbReference type="AlphaFoldDB" id="A0A956N920"/>
<dbReference type="SMART" id="SM00567">
    <property type="entry name" value="EZ_HEAT"/>
    <property type="match status" value="8"/>
</dbReference>
<dbReference type="EMBL" id="JAGQHS010000013">
    <property type="protein sequence ID" value="MCA9754945.1"/>
    <property type="molecule type" value="Genomic_DNA"/>
</dbReference>
<keyword evidence="6" id="KW-0418">Kinase</keyword>
<evidence type="ECO:0000256" key="4">
    <source>
        <dbReference type="ARBA" id="ARBA00022737"/>
    </source>
</evidence>
<accession>A0A956N920</accession>
<evidence type="ECO:0000256" key="7">
    <source>
        <dbReference type="ARBA" id="ARBA00022840"/>
    </source>
</evidence>
<keyword evidence="5 8" id="KW-0547">Nucleotide-binding</keyword>
<feature type="binding site" evidence="8">
    <location>
        <position position="716"/>
    </location>
    <ligand>
        <name>ATP</name>
        <dbReference type="ChEBI" id="CHEBI:30616"/>
    </ligand>
</feature>
<dbReference type="Gene3D" id="1.10.510.10">
    <property type="entry name" value="Transferase(Phosphotransferase) domain 1"/>
    <property type="match status" value="1"/>
</dbReference>
<evidence type="ECO:0000256" key="8">
    <source>
        <dbReference type="PROSITE-ProRule" id="PRU10141"/>
    </source>
</evidence>
<dbReference type="Pfam" id="PF03130">
    <property type="entry name" value="HEAT_PBS"/>
    <property type="match status" value="1"/>
</dbReference>
<feature type="compositionally biased region" description="Basic and acidic residues" evidence="9">
    <location>
        <begin position="448"/>
        <end position="476"/>
    </location>
</feature>
<evidence type="ECO:0000256" key="6">
    <source>
        <dbReference type="ARBA" id="ARBA00022777"/>
    </source>
</evidence>
<dbReference type="FunFam" id="1.10.510.10:FF:000021">
    <property type="entry name" value="Serine/threonine protein kinase"/>
    <property type="match status" value="1"/>
</dbReference>
<dbReference type="Pfam" id="PF00069">
    <property type="entry name" value="Pkinase"/>
    <property type="match status" value="1"/>
</dbReference>
<dbReference type="SUPFAM" id="SSF56112">
    <property type="entry name" value="Protein kinase-like (PK-like)"/>
    <property type="match status" value="1"/>
</dbReference>
<name>A0A956N920_UNCEI</name>
<dbReference type="Pfam" id="PF02985">
    <property type="entry name" value="HEAT"/>
    <property type="match status" value="1"/>
</dbReference>
<dbReference type="GO" id="GO:0005524">
    <property type="term" value="F:ATP binding"/>
    <property type="evidence" value="ECO:0007669"/>
    <property type="project" value="UniProtKB-UniRule"/>
</dbReference>
<dbReference type="PROSITE" id="PS00107">
    <property type="entry name" value="PROTEIN_KINASE_ATP"/>
    <property type="match status" value="1"/>
</dbReference>
<dbReference type="InterPro" id="IPR000357">
    <property type="entry name" value="HEAT"/>
</dbReference>
<dbReference type="SMART" id="SM00220">
    <property type="entry name" value="S_TKc"/>
    <property type="match status" value="1"/>
</dbReference>
<reference evidence="11" key="1">
    <citation type="submission" date="2020-04" db="EMBL/GenBank/DDBJ databases">
        <authorList>
            <person name="Zhang T."/>
        </authorList>
    </citation>
    <scope>NUCLEOTIDE SEQUENCE</scope>
    <source>
        <strain evidence="11">HKST-UBA02</strain>
    </source>
</reference>
<evidence type="ECO:0000256" key="9">
    <source>
        <dbReference type="SAM" id="MobiDB-lite"/>
    </source>
</evidence>
<dbReference type="PANTHER" id="PTHR43289">
    <property type="entry name" value="MITOGEN-ACTIVATED PROTEIN KINASE KINASE KINASE 20-RELATED"/>
    <property type="match status" value="1"/>
</dbReference>
<dbReference type="PROSITE" id="PS00108">
    <property type="entry name" value="PROTEIN_KINASE_ST"/>
    <property type="match status" value="1"/>
</dbReference>
<comment type="caution">
    <text evidence="11">The sequence shown here is derived from an EMBL/GenBank/DDBJ whole genome shotgun (WGS) entry which is preliminary data.</text>
</comment>
<dbReference type="GO" id="GO:0004674">
    <property type="term" value="F:protein serine/threonine kinase activity"/>
    <property type="evidence" value="ECO:0007669"/>
    <property type="project" value="UniProtKB-KW"/>
</dbReference>
<protein>
    <recommendedName>
        <fullName evidence="1">non-specific serine/threonine protein kinase</fullName>
        <ecNumber evidence="1">2.7.11.1</ecNumber>
    </recommendedName>
</protein>
<dbReference type="Gene3D" id="3.30.200.20">
    <property type="entry name" value="Phosphorylase Kinase, domain 1"/>
    <property type="match status" value="1"/>
</dbReference>
<evidence type="ECO:0000256" key="1">
    <source>
        <dbReference type="ARBA" id="ARBA00012513"/>
    </source>
</evidence>